<dbReference type="GO" id="GO:0005366">
    <property type="term" value="F:myo-inositol:proton symporter activity"/>
    <property type="evidence" value="ECO:0007669"/>
    <property type="project" value="TreeGrafter"/>
</dbReference>
<feature type="transmembrane region" description="Helical" evidence="10">
    <location>
        <begin position="44"/>
        <end position="61"/>
    </location>
</feature>
<feature type="transmembrane region" description="Helical" evidence="10">
    <location>
        <begin position="175"/>
        <end position="197"/>
    </location>
</feature>
<evidence type="ECO:0000256" key="1">
    <source>
        <dbReference type="ARBA" id="ARBA00004141"/>
    </source>
</evidence>
<dbReference type="AlphaFoldDB" id="A0A9P4GQ68"/>
<dbReference type="PROSITE" id="PS00217">
    <property type="entry name" value="SUGAR_TRANSPORT_2"/>
    <property type="match status" value="1"/>
</dbReference>
<keyword evidence="6 10" id="KW-0472">Membrane</keyword>
<dbReference type="Gene3D" id="1.20.1250.20">
    <property type="entry name" value="MFS general substrate transporter like domains"/>
    <property type="match status" value="1"/>
</dbReference>
<dbReference type="OrthoDB" id="6339427at2759"/>
<dbReference type="NCBIfam" id="TIGR00879">
    <property type="entry name" value="SP"/>
    <property type="match status" value="1"/>
</dbReference>
<evidence type="ECO:0000256" key="2">
    <source>
        <dbReference type="ARBA" id="ARBA00010992"/>
    </source>
</evidence>
<accession>A0A9P4GQ68</accession>
<dbReference type="InterPro" id="IPR020846">
    <property type="entry name" value="MFS_dom"/>
</dbReference>
<dbReference type="RefSeq" id="XP_040792330.1">
    <property type="nucleotide sequence ID" value="XM_040927459.1"/>
</dbReference>
<dbReference type="GeneID" id="63844712"/>
<keyword evidence="13" id="KW-1185">Reference proteome</keyword>
<keyword evidence="5 10" id="KW-1133">Transmembrane helix</keyword>
<dbReference type="InterPro" id="IPR005828">
    <property type="entry name" value="MFS_sugar_transport-like"/>
</dbReference>
<dbReference type="Proteomes" id="UP000800039">
    <property type="component" value="Unassembled WGS sequence"/>
</dbReference>
<feature type="transmembrane region" description="Helical" evidence="10">
    <location>
        <begin position="203"/>
        <end position="225"/>
    </location>
</feature>
<dbReference type="Pfam" id="PF00083">
    <property type="entry name" value="Sugar_tr"/>
    <property type="match status" value="1"/>
</dbReference>
<evidence type="ECO:0000256" key="9">
    <source>
        <dbReference type="SAM" id="MobiDB-lite"/>
    </source>
</evidence>
<dbReference type="InterPro" id="IPR003663">
    <property type="entry name" value="Sugar/inositol_transpt"/>
</dbReference>
<feature type="transmembrane region" description="Helical" evidence="10">
    <location>
        <begin position="350"/>
        <end position="370"/>
    </location>
</feature>
<dbReference type="GO" id="GO:1904679">
    <property type="term" value="P:myo-inositol import across plasma membrane"/>
    <property type="evidence" value="ECO:0007669"/>
    <property type="project" value="TreeGrafter"/>
</dbReference>
<feature type="transmembrane region" description="Helical" evidence="10">
    <location>
        <begin position="472"/>
        <end position="495"/>
    </location>
</feature>
<comment type="catalytic activity">
    <reaction evidence="7">
        <text>myo-inositol(out) + H(+)(out) = myo-inositol(in) + H(+)(in)</text>
        <dbReference type="Rhea" id="RHEA:60364"/>
        <dbReference type="ChEBI" id="CHEBI:15378"/>
        <dbReference type="ChEBI" id="CHEBI:17268"/>
    </reaction>
</comment>
<evidence type="ECO:0000259" key="11">
    <source>
        <dbReference type="PROSITE" id="PS50850"/>
    </source>
</evidence>
<gene>
    <name evidence="12" type="ORF">K460DRAFT_260442</name>
</gene>
<evidence type="ECO:0000256" key="3">
    <source>
        <dbReference type="ARBA" id="ARBA00022448"/>
    </source>
</evidence>
<feature type="transmembrane region" description="Helical" evidence="10">
    <location>
        <begin position="325"/>
        <end position="344"/>
    </location>
</feature>
<feature type="domain" description="Major facilitator superfamily (MFS) profile" evidence="11">
    <location>
        <begin position="48"/>
        <end position="496"/>
    </location>
</feature>
<evidence type="ECO:0000256" key="8">
    <source>
        <dbReference type="RuleBase" id="RU003346"/>
    </source>
</evidence>
<dbReference type="InterPro" id="IPR005829">
    <property type="entry name" value="Sugar_transporter_CS"/>
</dbReference>
<feature type="transmembrane region" description="Helical" evidence="10">
    <location>
        <begin position="142"/>
        <end position="163"/>
    </location>
</feature>
<dbReference type="EMBL" id="ML976614">
    <property type="protein sequence ID" value="KAF1849767.1"/>
    <property type="molecule type" value="Genomic_DNA"/>
</dbReference>
<dbReference type="SUPFAM" id="SSF103473">
    <property type="entry name" value="MFS general substrate transporter"/>
    <property type="match status" value="1"/>
</dbReference>
<evidence type="ECO:0000313" key="12">
    <source>
        <dbReference type="EMBL" id="KAF1849767.1"/>
    </source>
</evidence>
<dbReference type="PRINTS" id="PR00171">
    <property type="entry name" value="SUGRTRNSPORT"/>
</dbReference>
<evidence type="ECO:0000256" key="10">
    <source>
        <dbReference type="SAM" id="Phobius"/>
    </source>
</evidence>
<evidence type="ECO:0000256" key="5">
    <source>
        <dbReference type="ARBA" id="ARBA00022989"/>
    </source>
</evidence>
<feature type="non-terminal residue" evidence="12">
    <location>
        <position position="496"/>
    </location>
</feature>
<dbReference type="InterPro" id="IPR050814">
    <property type="entry name" value="Myo-inositol_Transporter"/>
</dbReference>
<keyword evidence="3 8" id="KW-0813">Transport</keyword>
<name>A0A9P4GQ68_9PLEO</name>
<sequence>MTDTATEPLFSNHDDLPDGARDHYEDDEVEQEVDESALLSPGSFIWGLTICAGVSGLLFGYDTGVISSTLISIGSDLSSHPLTTLDKSLITSCTSFFALLASPLTGILADQFGRKKVILGADILFILGALLQAWTTTVWGMIAGRSIVGAAVGSASFVVPLYIGELSPGKFRGRLVVVSSLFITGGQVVAYIIGWLFSERVHGWRWMVGLGALPAAVQFCMLFFLPETPRYLVKANCKGQAKLVLQKVYGQGAHDGLVNAVLRRVEREILEEEHAAEVRGSPGVAKRGWKAKFEKIQDNYAQLIIVGGNRRALVIACMLQGFQQLCGFNSLMYFSATIFSLVGFRSPTLTSLSIALTNFLFTLVAFAYIDRIGRRRILLWSVPIMIAGLTLCAIAFKFVQLPEERAATTTTLQQPARTWPLVILFAMITYVAGYAIGLGNVPWQQSELFPLSVRSLGSALSTATNWGSNTVIGLSFLPMMEFFTPVGTFALYALVC</sequence>
<protein>
    <submittedName>
        <fullName evidence="12">General substrate transporter</fullName>
    </submittedName>
</protein>
<comment type="similarity">
    <text evidence="2 8">Belongs to the major facilitator superfamily. Sugar transporter (TC 2.A.1.1) family.</text>
</comment>
<feature type="transmembrane region" description="Helical" evidence="10">
    <location>
        <begin position="377"/>
        <end position="399"/>
    </location>
</feature>
<evidence type="ECO:0000256" key="6">
    <source>
        <dbReference type="ARBA" id="ARBA00023136"/>
    </source>
</evidence>
<dbReference type="FunFam" id="1.20.1250.20:FF:000073">
    <property type="entry name" value="MFS myo-inositol transporter, putative"/>
    <property type="match status" value="1"/>
</dbReference>
<feature type="compositionally biased region" description="Basic and acidic residues" evidence="9">
    <location>
        <begin position="12"/>
        <end position="24"/>
    </location>
</feature>
<keyword evidence="4 10" id="KW-0812">Transmembrane</keyword>
<reference evidence="12" key="1">
    <citation type="submission" date="2020-01" db="EMBL/GenBank/DDBJ databases">
        <authorList>
            <consortium name="DOE Joint Genome Institute"/>
            <person name="Haridas S."/>
            <person name="Albert R."/>
            <person name="Binder M."/>
            <person name="Bloem J."/>
            <person name="Labutti K."/>
            <person name="Salamov A."/>
            <person name="Andreopoulos B."/>
            <person name="Baker S.E."/>
            <person name="Barry K."/>
            <person name="Bills G."/>
            <person name="Bluhm B.H."/>
            <person name="Cannon C."/>
            <person name="Castanera R."/>
            <person name="Culley D.E."/>
            <person name="Daum C."/>
            <person name="Ezra D."/>
            <person name="Gonzalez J.B."/>
            <person name="Henrissat B."/>
            <person name="Kuo A."/>
            <person name="Liang C."/>
            <person name="Lipzen A."/>
            <person name="Lutzoni F."/>
            <person name="Magnuson J."/>
            <person name="Mondo S."/>
            <person name="Nolan M."/>
            <person name="Ohm R."/>
            <person name="Pangilinan J."/>
            <person name="Park H.-J."/>
            <person name="Ramirez L."/>
            <person name="Alfaro M."/>
            <person name="Sun H."/>
            <person name="Tritt A."/>
            <person name="Yoshinaga Y."/>
            <person name="Zwiers L.-H."/>
            <person name="Turgeon B.G."/>
            <person name="Goodwin S.B."/>
            <person name="Spatafora J.W."/>
            <person name="Crous P.W."/>
            <person name="Grigoriev I.V."/>
        </authorList>
    </citation>
    <scope>NUCLEOTIDE SEQUENCE</scope>
    <source>
        <strain evidence="12">CBS 394.84</strain>
    </source>
</reference>
<dbReference type="PROSITE" id="PS50850">
    <property type="entry name" value="MFS"/>
    <property type="match status" value="1"/>
</dbReference>
<dbReference type="InterPro" id="IPR036259">
    <property type="entry name" value="MFS_trans_sf"/>
</dbReference>
<evidence type="ECO:0000256" key="7">
    <source>
        <dbReference type="ARBA" id="ARBA00049119"/>
    </source>
</evidence>
<feature type="region of interest" description="Disordered" evidence="9">
    <location>
        <begin position="1"/>
        <end position="27"/>
    </location>
</feature>
<comment type="caution">
    <text evidence="12">The sequence shown here is derived from an EMBL/GenBank/DDBJ whole genome shotgun (WGS) entry which is preliminary data.</text>
</comment>
<dbReference type="PANTHER" id="PTHR48020">
    <property type="entry name" value="PROTON MYO-INOSITOL COTRANSPORTER"/>
    <property type="match status" value="1"/>
</dbReference>
<evidence type="ECO:0000313" key="13">
    <source>
        <dbReference type="Proteomes" id="UP000800039"/>
    </source>
</evidence>
<comment type="subcellular location">
    <subcellularLocation>
        <location evidence="1">Membrane</location>
        <topology evidence="1">Multi-pass membrane protein</topology>
    </subcellularLocation>
</comment>
<dbReference type="PROSITE" id="PS00216">
    <property type="entry name" value="SUGAR_TRANSPORT_1"/>
    <property type="match status" value="2"/>
</dbReference>
<proteinExistence type="inferred from homology"/>
<dbReference type="GO" id="GO:0016020">
    <property type="term" value="C:membrane"/>
    <property type="evidence" value="ECO:0007669"/>
    <property type="project" value="UniProtKB-SubCell"/>
</dbReference>
<feature type="transmembrane region" description="Helical" evidence="10">
    <location>
        <begin position="117"/>
        <end position="136"/>
    </location>
</feature>
<dbReference type="PANTHER" id="PTHR48020:SF12">
    <property type="entry name" value="PROTON MYO-INOSITOL COTRANSPORTER"/>
    <property type="match status" value="1"/>
</dbReference>
<feature type="transmembrane region" description="Helical" evidence="10">
    <location>
        <begin position="419"/>
        <end position="436"/>
    </location>
</feature>
<organism evidence="12 13">
    <name type="scientific">Cucurbitaria berberidis CBS 394.84</name>
    <dbReference type="NCBI Taxonomy" id="1168544"/>
    <lineage>
        <taxon>Eukaryota</taxon>
        <taxon>Fungi</taxon>
        <taxon>Dikarya</taxon>
        <taxon>Ascomycota</taxon>
        <taxon>Pezizomycotina</taxon>
        <taxon>Dothideomycetes</taxon>
        <taxon>Pleosporomycetidae</taxon>
        <taxon>Pleosporales</taxon>
        <taxon>Pleosporineae</taxon>
        <taxon>Cucurbitariaceae</taxon>
        <taxon>Cucurbitaria</taxon>
    </lineage>
</organism>
<evidence type="ECO:0000256" key="4">
    <source>
        <dbReference type="ARBA" id="ARBA00022692"/>
    </source>
</evidence>